<evidence type="ECO:0000313" key="2">
    <source>
        <dbReference type="Proteomes" id="UP000297839"/>
    </source>
</evidence>
<protein>
    <recommendedName>
        <fullName evidence="3">DUF59 domain-containing protein</fullName>
    </recommendedName>
</protein>
<proteinExistence type="predicted"/>
<reference evidence="1 2" key="1">
    <citation type="submission" date="2019-03" db="EMBL/GenBank/DDBJ databases">
        <title>Ramlibacter sp. 18x22-1, whole genome shotgun sequence.</title>
        <authorList>
            <person name="Zhang X."/>
            <person name="Feng G."/>
            <person name="Zhu H."/>
        </authorList>
    </citation>
    <scope>NUCLEOTIDE SEQUENCE [LARGE SCALE GENOMIC DNA]</scope>
    <source>
        <strain evidence="1 2">18x22-1</strain>
    </source>
</reference>
<organism evidence="1 2">
    <name type="scientific">Ramlibacter humi</name>
    <dbReference type="NCBI Taxonomy" id="2530451"/>
    <lineage>
        <taxon>Bacteria</taxon>
        <taxon>Pseudomonadati</taxon>
        <taxon>Pseudomonadota</taxon>
        <taxon>Betaproteobacteria</taxon>
        <taxon>Burkholderiales</taxon>
        <taxon>Comamonadaceae</taxon>
        <taxon>Ramlibacter</taxon>
    </lineage>
</organism>
<dbReference type="Proteomes" id="UP000297839">
    <property type="component" value="Unassembled WGS sequence"/>
</dbReference>
<keyword evidence="2" id="KW-1185">Reference proteome</keyword>
<dbReference type="EMBL" id="SMLK01000002">
    <property type="protein sequence ID" value="TFZ03729.1"/>
    <property type="molecule type" value="Genomic_DNA"/>
</dbReference>
<accession>A0A4Z0C0G9</accession>
<dbReference type="RefSeq" id="WP_135249354.1">
    <property type="nucleotide sequence ID" value="NZ_SMLK01000002.1"/>
</dbReference>
<gene>
    <name evidence="1" type="ORF">EZ216_08705</name>
</gene>
<name>A0A4Z0C0G9_9BURK</name>
<comment type="caution">
    <text evidence="1">The sequence shown here is derived from an EMBL/GenBank/DDBJ whole genome shotgun (WGS) entry which is preliminary data.</text>
</comment>
<sequence length="117" mass="12935">MATQPSPDPRQDLLRAALLQMLDRHQVPPGWIGADAMAVVGRAGSGLHIRLVVLHWEPVLMPCLPALQDDLEQRLLAMEPDAVAWLRGFSWQFQWPPGLRRPPVPQPAPWVAAASGK</sequence>
<evidence type="ECO:0000313" key="1">
    <source>
        <dbReference type="EMBL" id="TFZ03729.1"/>
    </source>
</evidence>
<evidence type="ECO:0008006" key="3">
    <source>
        <dbReference type="Google" id="ProtNLM"/>
    </source>
</evidence>
<dbReference type="AlphaFoldDB" id="A0A4Z0C0G9"/>